<accession>A0ACC1S4V6</accession>
<gene>
    <name evidence="1" type="ORF">NM208_g8562</name>
</gene>
<dbReference type="EMBL" id="JANRMS010000987">
    <property type="protein sequence ID" value="KAJ3532171.1"/>
    <property type="molecule type" value="Genomic_DNA"/>
</dbReference>
<sequence length="1119" mass="122187">MSSRITRSSARQAASQAAQTSASAPAAADVPTAPTATPSSRKRKGPATEKSPPNTLSSGSSGRWSKRQKIPEAVSSTANSNQPPPRSRRKGKTAADMDSPDSERPGPANPPESSTPSGSSSRKSSRSKKPTGASQDPVPGATLSTRRSKRNLDNAADQDTLMTGTDENRDPGPPPPPPPPIDHHDDDDSEDNDDDDDEDESRRYDEDDDEDPFGGFGGPPGSLSSTLRALTGMMSGLTSRLRELLHNLRVDDLSVQLIALQELSEILLVSNEDNLSGHFSPDAFVKELVILMNKEESPEIMLLACRCLANLMEALPASVANVVYGNAVPVLCQKLLEISFIDLAEQALSTLEKISVEYPTSIVREGGLTACLSYLDFFATGTQRTAVTTAANCCRNIPEDSFPVVRDVMPTLLNVLNSNDQRVVEQASLCVSGIVESFKYHPSKLEELVSVDLLRGGAAPSGSRFCEFWPFTARASPRLSADLFKLNVVETLYQILTGVSPPSGTEDVASKLDSVVIMQALIHRPREQIIETLNVICELLPNLPRNADPSYGDFVELQASTESVNPAPGGGRSRRTTNDKRIELLEGCKDEVRRFALILFPTLTDAFSSTVNLSVRQKVLTAQLKMLSNLDEDILVEALTPVPYASFLASILSQQDHGSLVMLGLQAAELLLSRLDNIYRYQFYREGVFLEITKIANEEELAETKSEEPDKQNGQGERTVEQGDNEQSSDQDSDHDDDDDEERESSDDDEDEEHDNENDEAHGDDMSPVSSRGSTMSLEVPLHRFVSDVRSMKSRIRDVAKKFLDTHETEGHGQAMKIKATVILDALSELAGELETYYLKRSSANVTPDKGKELFTKLASYFDTDVLESVTSAELLASGLVRVLLEIFSNPDEELARAAQSTFLEVFMAYTVKSKPKTATAESPATPFSVMIHKLQDLLSRSEHFEVITVHHNTFDGNHSSPASMLGKQIRLRLVADEESDIPRPYRNIMVSIHAIATFKSLDDYLRPRINLTERPRGSSRRDGVARALGIRLTQTRCLSTTERDASINRDAAVRDPIMDKIWGVGVASHTSPITSTSTATSSPVTSTFTSRDPPLGTSAFDPSAAPRWSGPSVSLPQQ</sequence>
<organism evidence="1 2">
    <name type="scientific">Fusarium decemcellulare</name>
    <dbReference type="NCBI Taxonomy" id="57161"/>
    <lineage>
        <taxon>Eukaryota</taxon>
        <taxon>Fungi</taxon>
        <taxon>Dikarya</taxon>
        <taxon>Ascomycota</taxon>
        <taxon>Pezizomycotina</taxon>
        <taxon>Sordariomycetes</taxon>
        <taxon>Hypocreomycetidae</taxon>
        <taxon>Hypocreales</taxon>
        <taxon>Nectriaceae</taxon>
        <taxon>Fusarium</taxon>
        <taxon>Fusarium decemcellulare species complex</taxon>
    </lineage>
</organism>
<evidence type="ECO:0000313" key="2">
    <source>
        <dbReference type="Proteomes" id="UP001148629"/>
    </source>
</evidence>
<proteinExistence type="predicted"/>
<dbReference type="Proteomes" id="UP001148629">
    <property type="component" value="Unassembled WGS sequence"/>
</dbReference>
<protein>
    <submittedName>
        <fullName evidence="1">Uncharacterized protein</fullName>
    </submittedName>
</protein>
<reference evidence="1" key="1">
    <citation type="submission" date="2022-08" db="EMBL/GenBank/DDBJ databases">
        <title>Genome Sequence of Fusarium decemcellulare.</title>
        <authorList>
            <person name="Buettner E."/>
        </authorList>
    </citation>
    <scope>NUCLEOTIDE SEQUENCE</scope>
    <source>
        <strain evidence="1">Babe19</strain>
    </source>
</reference>
<name>A0ACC1S4V6_9HYPO</name>
<keyword evidence="2" id="KW-1185">Reference proteome</keyword>
<comment type="caution">
    <text evidence="1">The sequence shown here is derived from an EMBL/GenBank/DDBJ whole genome shotgun (WGS) entry which is preliminary data.</text>
</comment>
<evidence type="ECO:0000313" key="1">
    <source>
        <dbReference type="EMBL" id="KAJ3532171.1"/>
    </source>
</evidence>